<accession>A0A2Z7CJI9</accession>
<protein>
    <submittedName>
        <fullName evidence="2">Uncharacterized protein</fullName>
    </submittedName>
</protein>
<sequence length="255" mass="28132">MFLVDWAVKMRIRPPEFETSICDAKYHVSLSAAPPPLQKPSSPPPPYAAARFRRKIVSGQFDEENPFVLISSVLLVQADEGVSFLVVDRIGNIYRNLPRRADVIITTVGARHKCQQESRRKRNRNSDWNRGRTRRRPTARMNARGTCTLAAHGWAPLLAIVAGRCAKRAGWPFLRATMVDAGSAGRRWRSARCATKRCTPLDARCRAPACALEAHVIFVDGGAAGRPPLRRISGDVVTAGLNSSRVWFGPVPGSP</sequence>
<gene>
    <name evidence="2" type="ORF">F511_27265</name>
</gene>
<name>A0A2Z7CJI9_9LAMI</name>
<feature type="compositionally biased region" description="Basic and acidic residues" evidence="1">
    <location>
        <begin position="114"/>
        <end position="130"/>
    </location>
</feature>
<keyword evidence="3" id="KW-1185">Reference proteome</keyword>
<evidence type="ECO:0000256" key="1">
    <source>
        <dbReference type="SAM" id="MobiDB-lite"/>
    </source>
</evidence>
<feature type="region of interest" description="Disordered" evidence="1">
    <location>
        <begin position="114"/>
        <end position="139"/>
    </location>
</feature>
<dbReference type="AlphaFoldDB" id="A0A2Z7CJI9"/>
<evidence type="ECO:0000313" key="3">
    <source>
        <dbReference type="Proteomes" id="UP000250235"/>
    </source>
</evidence>
<proteinExistence type="predicted"/>
<reference evidence="2 3" key="1">
    <citation type="journal article" date="2015" name="Proc. Natl. Acad. Sci. U.S.A.">
        <title>The resurrection genome of Boea hygrometrica: A blueprint for survival of dehydration.</title>
        <authorList>
            <person name="Xiao L."/>
            <person name="Yang G."/>
            <person name="Zhang L."/>
            <person name="Yang X."/>
            <person name="Zhao S."/>
            <person name="Ji Z."/>
            <person name="Zhou Q."/>
            <person name="Hu M."/>
            <person name="Wang Y."/>
            <person name="Chen M."/>
            <person name="Xu Y."/>
            <person name="Jin H."/>
            <person name="Xiao X."/>
            <person name="Hu G."/>
            <person name="Bao F."/>
            <person name="Hu Y."/>
            <person name="Wan P."/>
            <person name="Li L."/>
            <person name="Deng X."/>
            <person name="Kuang T."/>
            <person name="Xiang C."/>
            <person name="Zhu J.K."/>
            <person name="Oliver M.J."/>
            <person name="He Y."/>
        </authorList>
    </citation>
    <scope>NUCLEOTIDE SEQUENCE [LARGE SCALE GENOMIC DNA]</scope>
    <source>
        <strain evidence="3">cv. XS01</strain>
    </source>
</reference>
<organism evidence="2 3">
    <name type="scientific">Dorcoceras hygrometricum</name>
    <dbReference type="NCBI Taxonomy" id="472368"/>
    <lineage>
        <taxon>Eukaryota</taxon>
        <taxon>Viridiplantae</taxon>
        <taxon>Streptophyta</taxon>
        <taxon>Embryophyta</taxon>
        <taxon>Tracheophyta</taxon>
        <taxon>Spermatophyta</taxon>
        <taxon>Magnoliopsida</taxon>
        <taxon>eudicotyledons</taxon>
        <taxon>Gunneridae</taxon>
        <taxon>Pentapetalae</taxon>
        <taxon>asterids</taxon>
        <taxon>lamiids</taxon>
        <taxon>Lamiales</taxon>
        <taxon>Gesneriaceae</taxon>
        <taxon>Didymocarpoideae</taxon>
        <taxon>Trichosporeae</taxon>
        <taxon>Loxocarpinae</taxon>
        <taxon>Dorcoceras</taxon>
    </lineage>
</organism>
<dbReference type="EMBL" id="KQ995711">
    <property type="protein sequence ID" value="KZV46107.1"/>
    <property type="molecule type" value="Genomic_DNA"/>
</dbReference>
<dbReference type="Proteomes" id="UP000250235">
    <property type="component" value="Unassembled WGS sequence"/>
</dbReference>
<evidence type="ECO:0000313" key="2">
    <source>
        <dbReference type="EMBL" id="KZV46107.1"/>
    </source>
</evidence>